<evidence type="ECO:0000313" key="1">
    <source>
        <dbReference type="EMBL" id="KAL1545763.1"/>
    </source>
</evidence>
<accession>A0ABD1GRM3</accession>
<dbReference type="AlphaFoldDB" id="A0ABD1GRM3"/>
<evidence type="ECO:0000313" key="2">
    <source>
        <dbReference type="Proteomes" id="UP001567538"/>
    </source>
</evidence>
<gene>
    <name evidence="1" type="ORF">AAHA92_22448</name>
</gene>
<dbReference type="Proteomes" id="UP001567538">
    <property type="component" value="Unassembled WGS sequence"/>
</dbReference>
<dbReference type="CDD" id="cd09272">
    <property type="entry name" value="RNase_HI_RT_Ty1"/>
    <property type="match status" value="1"/>
</dbReference>
<sequence length="129" mass="14818">MFGSTMSWKSHMQNVVALSTTEAEYMALTEAVKESIWLKGMLGDFGIQQESVEISCDNNSAIYLTKHQTFHERSKHIDICMHFIRDEVAKGRVRIKKVSTEYNAANMLTKPLPVSKFHHCMELVNILKR</sequence>
<keyword evidence="2" id="KW-1185">Reference proteome</keyword>
<dbReference type="PANTHER" id="PTHR11439">
    <property type="entry name" value="GAG-POL-RELATED RETROTRANSPOSON"/>
    <property type="match status" value="1"/>
</dbReference>
<reference evidence="1 2" key="1">
    <citation type="submission" date="2024-06" db="EMBL/GenBank/DDBJ databases">
        <title>A chromosome level genome sequence of Diviner's sage (Salvia divinorum).</title>
        <authorList>
            <person name="Ford S.A."/>
            <person name="Ro D.-K."/>
            <person name="Ness R.W."/>
            <person name="Phillips M.A."/>
        </authorList>
    </citation>
    <scope>NUCLEOTIDE SEQUENCE [LARGE SCALE GENOMIC DNA]</scope>
    <source>
        <strain evidence="1">SAF-2024a</strain>
        <tissue evidence="1">Leaf</tissue>
    </source>
</reference>
<organism evidence="1 2">
    <name type="scientific">Salvia divinorum</name>
    <name type="common">Maria pastora</name>
    <name type="synonym">Diviner's sage</name>
    <dbReference type="NCBI Taxonomy" id="28513"/>
    <lineage>
        <taxon>Eukaryota</taxon>
        <taxon>Viridiplantae</taxon>
        <taxon>Streptophyta</taxon>
        <taxon>Embryophyta</taxon>
        <taxon>Tracheophyta</taxon>
        <taxon>Spermatophyta</taxon>
        <taxon>Magnoliopsida</taxon>
        <taxon>eudicotyledons</taxon>
        <taxon>Gunneridae</taxon>
        <taxon>Pentapetalae</taxon>
        <taxon>asterids</taxon>
        <taxon>lamiids</taxon>
        <taxon>Lamiales</taxon>
        <taxon>Lamiaceae</taxon>
        <taxon>Nepetoideae</taxon>
        <taxon>Mentheae</taxon>
        <taxon>Salviinae</taxon>
        <taxon>Salvia</taxon>
        <taxon>Salvia subgen. Calosphace</taxon>
    </lineage>
</organism>
<protein>
    <submittedName>
        <fullName evidence="1">Secreted RxLR effector protein 161-like protein</fullName>
    </submittedName>
</protein>
<comment type="caution">
    <text evidence="1">The sequence shown here is derived from an EMBL/GenBank/DDBJ whole genome shotgun (WGS) entry which is preliminary data.</text>
</comment>
<proteinExistence type="predicted"/>
<name>A0ABD1GRM3_SALDI</name>
<dbReference type="EMBL" id="JBEAFC010000008">
    <property type="protein sequence ID" value="KAL1545763.1"/>
    <property type="molecule type" value="Genomic_DNA"/>
</dbReference>